<dbReference type="Proteomes" id="UP000775213">
    <property type="component" value="Unassembled WGS sequence"/>
</dbReference>
<gene>
    <name evidence="2" type="ORF">IEQ34_015737</name>
</gene>
<reference evidence="2 3" key="1">
    <citation type="journal article" date="2021" name="Hortic Res">
        <title>Chromosome-scale assembly of the Dendrobium chrysotoxum genome enhances the understanding of orchid evolution.</title>
        <authorList>
            <person name="Zhang Y."/>
            <person name="Zhang G.Q."/>
            <person name="Zhang D."/>
            <person name="Liu X.D."/>
            <person name="Xu X.Y."/>
            <person name="Sun W.H."/>
            <person name="Yu X."/>
            <person name="Zhu X."/>
            <person name="Wang Z.W."/>
            <person name="Zhao X."/>
            <person name="Zhong W.Y."/>
            <person name="Chen H."/>
            <person name="Yin W.L."/>
            <person name="Huang T."/>
            <person name="Niu S.C."/>
            <person name="Liu Z.J."/>
        </authorList>
    </citation>
    <scope>NUCLEOTIDE SEQUENCE [LARGE SCALE GENOMIC DNA]</scope>
    <source>
        <strain evidence="2">Lindl</strain>
    </source>
</reference>
<evidence type="ECO:0000313" key="2">
    <source>
        <dbReference type="EMBL" id="KAH0455705.1"/>
    </source>
</evidence>
<comment type="caution">
    <text evidence="2">The sequence shown here is derived from an EMBL/GenBank/DDBJ whole genome shotgun (WGS) entry which is preliminary data.</text>
</comment>
<evidence type="ECO:0000313" key="3">
    <source>
        <dbReference type="Proteomes" id="UP000775213"/>
    </source>
</evidence>
<feature type="compositionally biased region" description="Basic and acidic residues" evidence="1">
    <location>
        <begin position="27"/>
        <end position="49"/>
    </location>
</feature>
<dbReference type="EMBL" id="JAGFBR010000014">
    <property type="protein sequence ID" value="KAH0455705.1"/>
    <property type="molecule type" value="Genomic_DNA"/>
</dbReference>
<keyword evidence="3" id="KW-1185">Reference proteome</keyword>
<evidence type="ECO:0000256" key="1">
    <source>
        <dbReference type="SAM" id="MobiDB-lite"/>
    </source>
</evidence>
<feature type="region of interest" description="Disordered" evidence="1">
    <location>
        <begin position="27"/>
        <end position="59"/>
    </location>
</feature>
<protein>
    <submittedName>
        <fullName evidence="2">Uncharacterized protein</fullName>
    </submittedName>
</protein>
<dbReference type="AlphaFoldDB" id="A0AAV7GIS2"/>
<name>A0AAV7GIS2_DENCH</name>
<sequence length="59" mass="7015">MDELRHPLIPLRIHEFSKLVEEKRFGDDDMTRIDNSEKRSKLDNRKRSEANVGSIQEYA</sequence>
<proteinExistence type="predicted"/>
<accession>A0AAV7GIS2</accession>
<organism evidence="2 3">
    <name type="scientific">Dendrobium chrysotoxum</name>
    <name type="common">Orchid</name>
    <dbReference type="NCBI Taxonomy" id="161865"/>
    <lineage>
        <taxon>Eukaryota</taxon>
        <taxon>Viridiplantae</taxon>
        <taxon>Streptophyta</taxon>
        <taxon>Embryophyta</taxon>
        <taxon>Tracheophyta</taxon>
        <taxon>Spermatophyta</taxon>
        <taxon>Magnoliopsida</taxon>
        <taxon>Liliopsida</taxon>
        <taxon>Asparagales</taxon>
        <taxon>Orchidaceae</taxon>
        <taxon>Epidendroideae</taxon>
        <taxon>Malaxideae</taxon>
        <taxon>Dendrobiinae</taxon>
        <taxon>Dendrobium</taxon>
    </lineage>
</organism>